<accession>A0AAE0JY54</accession>
<evidence type="ECO:0000313" key="1">
    <source>
        <dbReference type="EMBL" id="KAK3366546.1"/>
    </source>
</evidence>
<keyword evidence="2" id="KW-1185">Reference proteome</keyword>
<evidence type="ECO:0008006" key="3">
    <source>
        <dbReference type="Google" id="ProtNLM"/>
    </source>
</evidence>
<protein>
    <recommendedName>
        <fullName evidence="3">Fungal N-terminal domain-containing protein</fullName>
    </recommendedName>
</protein>
<reference evidence="1" key="2">
    <citation type="submission" date="2023-06" db="EMBL/GenBank/DDBJ databases">
        <authorList>
            <consortium name="Lawrence Berkeley National Laboratory"/>
            <person name="Haridas S."/>
            <person name="Hensen N."/>
            <person name="Bonometti L."/>
            <person name="Westerberg I."/>
            <person name="Brannstrom I.O."/>
            <person name="Guillou S."/>
            <person name="Cros-Aarteil S."/>
            <person name="Calhoun S."/>
            <person name="Kuo A."/>
            <person name="Mondo S."/>
            <person name="Pangilinan J."/>
            <person name="Riley R."/>
            <person name="LaButti K."/>
            <person name="Andreopoulos B."/>
            <person name="Lipzen A."/>
            <person name="Chen C."/>
            <person name="Yanf M."/>
            <person name="Daum C."/>
            <person name="Ng V."/>
            <person name="Clum A."/>
            <person name="Steindorff A."/>
            <person name="Ohm R."/>
            <person name="Martin F."/>
            <person name="Silar P."/>
            <person name="Natvig D."/>
            <person name="Lalanne C."/>
            <person name="Gautier V."/>
            <person name="Ament-velasquez S.L."/>
            <person name="Kruys A."/>
            <person name="Hutchinson M.I."/>
            <person name="Powell A.J."/>
            <person name="Barry K."/>
            <person name="Miller A.N."/>
            <person name="Grigoriev I.V."/>
            <person name="Debuchy R."/>
            <person name="Gladieux P."/>
            <person name="Thoren M.H."/>
            <person name="Johannesson H."/>
        </authorList>
    </citation>
    <scope>NUCLEOTIDE SEQUENCE</scope>
    <source>
        <strain evidence="1">CBS 232.78</strain>
    </source>
</reference>
<evidence type="ECO:0000313" key="2">
    <source>
        <dbReference type="Proteomes" id="UP001285441"/>
    </source>
</evidence>
<dbReference type="AlphaFoldDB" id="A0AAE0JY54"/>
<comment type="caution">
    <text evidence="1">The sequence shown here is derived from an EMBL/GenBank/DDBJ whole genome shotgun (WGS) entry which is preliminary data.</text>
</comment>
<name>A0AAE0JY54_9PEZI</name>
<organism evidence="1 2">
    <name type="scientific">Podospora didyma</name>
    <dbReference type="NCBI Taxonomy" id="330526"/>
    <lineage>
        <taxon>Eukaryota</taxon>
        <taxon>Fungi</taxon>
        <taxon>Dikarya</taxon>
        <taxon>Ascomycota</taxon>
        <taxon>Pezizomycotina</taxon>
        <taxon>Sordariomycetes</taxon>
        <taxon>Sordariomycetidae</taxon>
        <taxon>Sordariales</taxon>
        <taxon>Podosporaceae</taxon>
        <taxon>Podospora</taxon>
    </lineage>
</organism>
<reference evidence="1" key="1">
    <citation type="journal article" date="2023" name="Mol. Phylogenet. Evol.">
        <title>Genome-scale phylogeny and comparative genomics of the fungal order Sordariales.</title>
        <authorList>
            <person name="Hensen N."/>
            <person name="Bonometti L."/>
            <person name="Westerberg I."/>
            <person name="Brannstrom I.O."/>
            <person name="Guillou S."/>
            <person name="Cros-Aarteil S."/>
            <person name="Calhoun S."/>
            <person name="Haridas S."/>
            <person name="Kuo A."/>
            <person name="Mondo S."/>
            <person name="Pangilinan J."/>
            <person name="Riley R."/>
            <person name="LaButti K."/>
            <person name="Andreopoulos B."/>
            <person name="Lipzen A."/>
            <person name="Chen C."/>
            <person name="Yan M."/>
            <person name="Daum C."/>
            <person name="Ng V."/>
            <person name="Clum A."/>
            <person name="Steindorff A."/>
            <person name="Ohm R.A."/>
            <person name="Martin F."/>
            <person name="Silar P."/>
            <person name="Natvig D.O."/>
            <person name="Lalanne C."/>
            <person name="Gautier V."/>
            <person name="Ament-Velasquez S.L."/>
            <person name="Kruys A."/>
            <person name="Hutchinson M.I."/>
            <person name="Powell A.J."/>
            <person name="Barry K."/>
            <person name="Miller A.N."/>
            <person name="Grigoriev I.V."/>
            <person name="Debuchy R."/>
            <person name="Gladieux P."/>
            <person name="Hiltunen Thoren M."/>
            <person name="Johannesson H."/>
        </authorList>
    </citation>
    <scope>NUCLEOTIDE SEQUENCE</scope>
    <source>
        <strain evidence="1">CBS 232.78</strain>
    </source>
</reference>
<dbReference type="Proteomes" id="UP001285441">
    <property type="component" value="Unassembled WGS sequence"/>
</dbReference>
<dbReference type="EMBL" id="JAULSW010000012">
    <property type="protein sequence ID" value="KAK3366546.1"/>
    <property type="molecule type" value="Genomic_DNA"/>
</dbReference>
<gene>
    <name evidence="1" type="ORF">B0H63DRAFT_490543</name>
</gene>
<sequence length="81" mass="8667">MAEALGLAANVIAVVDFVKVGVLCSIYCTNLKTAPCDIRSLLHEADRVSATLKNVERLLAGPNRTKIDASQNIRRGVADCL</sequence>
<proteinExistence type="predicted"/>
<feature type="non-terminal residue" evidence="1">
    <location>
        <position position="81"/>
    </location>
</feature>